<keyword evidence="3" id="KW-1185">Reference proteome</keyword>
<gene>
    <name evidence="2" type="ORF">FEG63_21090</name>
</gene>
<evidence type="ECO:0000313" key="2">
    <source>
        <dbReference type="EMBL" id="NTY62045.1"/>
    </source>
</evidence>
<reference evidence="2 3" key="1">
    <citation type="submission" date="2019-05" db="EMBL/GenBank/DDBJ databases">
        <title>Mycolicibacterium sphagni ENV482 genome assembly.</title>
        <authorList>
            <person name="Chen W."/>
            <person name="Faulkner N.W."/>
            <person name="Hyman M.R."/>
        </authorList>
    </citation>
    <scope>NUCLEOTIDE SEQUENCE [LARGE SCALE GENOMIC DNA]</scope>
    <source>
        <strain evidence="2 3">ENV482</strain>
    </source>
</reference>
<dbReference type="Proteomes" id="UP000708347">
    <property type="component" value="Unassembled WGS sequence"/>
</dbReference>
<dbReference type="RefSeq" id="WP_174399776.1">
    <property type="nucleotide sequence ID" value="NZ_VBSB01000013.1"/>
</dbReference>
<dbReference type="Gene3D" id="1.10.8.1050">
    <property type="entry name" value="Antitoxin VbhA-like"/>
    <property type="match status" value="1"/>
</dbReference>
<evidence type="ECO:0000313" key="3">
    <source>
        <dbReference type="Proteomes" id="UP000708347"/>
    </source>
</evidence>
<dbReference type="InterPro" id="IPR043038">
    <property type="entry name" value="VbhA_sf"/>
</dbReference>
<dbReference type="Pfam" id="PF18495">
    <property type="entry name" value="VbhA"/>
    <property type="match status" value="1"/>
</dbReference>
<dbReference type="EMBL" id="VBSB01000013">
    <property type="protein sequence ID" value="NTY62045.1"/>
    <property type="molecule type" value="Genomic_DNA"/>
</dbReference>
<evidence type="ECO:0000259" key="1">
    <source>
        <dbReference type="Pfam" id="PF18495"/>
    </source>
</evidence>
<organism evidence="2 3">
    <name type="scientific">Mycolicibacterium sphagni</name>
    <dbReference type="NCBI Taxonomy" id="1786"/>
    <lineage>
        <taxon>Bacteria</taxon>
        <taxon>Bacillati</taxon>
        <taxon>Actinomycetota</taxon>
        <taxon>Actinomycetes</taxon>
        <taxon>Mycobacteriales</taxon>
        <taxon>Mycobacteriaceae</taxon>
        <taxon>Mycolicibacterium</taxon>
    </lineage>
</organism>
<dbReference type="InterPro" id="IPR041535">
    <property type="entry name" value="VbhA"/>
</dbReference>
<proteinExistence type="predicted"/>
<sequence length="77" mass="8261">MTPASASAHAADTYEGILAGLPARERRLVHDVVVSGAIEGYTPDLESVARLADMATGKITGDQYRAELRARLDAKHR</sequence>
<dbReference type="CDD" id="cd11586">
    <property type="entry name" value="VbhA_like"/>
    <property type="match status" value="1"/>
</dbReference>
<protein>
    <recommendedName>
        <fullName evidence="1">Antitoxin VbhA domain-containing protein</fullName>
    </recommendedName>
</protein>
<comment type="caution">
    <text evidence="2">The sequence shown here is derived from an EMBL/GenBank/DDBJ whole genome shotgun (WGS) entry which is preliminary data.</text>
</comment>
<dbReference type="InterPro" id="IPR033788">
    <property type="entry name" value="VbhA-like"/>
</dbReference>
<accession>A0ABX2K2T8</accession>
<feature type="domain" description="Antitoxin VbhA" evidence="1">
    <location>
        <begin position="26"/>
        <end position="71"/>
    </location>
</feature>
<name>A0ABX2K2T8_9MYCO</name>